<evidence type="ECO:0000313" key="2">
    <source>
        <dbReference type="EMBL" id="PMD16881.1"/>
    </source>
</evidence>
<organism evidence="2 3">
    <name type="scientific">Hyaloscypha hepaticicola</name>
    <dbReference type="NCBI Taxonomy" id="2082293"/>
    <lineage>
        <taxon>Eukaryota</taxon>
        <taxon>Fungi</taxon>
        <taxon>Dikarya</taxon>
        <taxon>Ascomycota</taxon>
        <taxon>Pezizomycotina</taxon>
        <taxon>Leotiomycetes</taxon>
        <taxon>Helotiales</taxon>
        <taxon>Hyaloscyphaceae</taxon>
        <taxon>Hyaloscypha</taxon>
    </lineage>
</organism>
<feature type="domain" description="Thioesterase" evidence="1">
    <location>
        <begin position="90"/>
        <end position="172"/>
    </location>
</feature>
<dbReference type="InterPro" id="IPR029069">
    <property type="entry name" value="HotDog_dom_sf"/>
</dbReference>
<dbReference type="PANTHER" id="PTHR47260">
    <property type="entry name" value="UPF0644 PROTEIN PB2B4.06"/>
    <property type="match status" value="1"/>
</dbReference>
<sequence length="194" mass="21584">MIEPDQAHFESVPWCLEIINDPDFVITPTFSRQPKPATEDSLTATTLKTKDTIQACLSVYRRPPPGATWINEVRSLMTLGTGMNGAPFMLHGGIVATLMDDCVGTLMTVNEAATEDRESVPLSSMAVTAYMNIQYKSPVTTPQTVLVIAKSREVKGRKFYLDSEIRDEYGHVLATAESLWISVVPHQKRLKERL</sequence>
<dbReference type="PANTHER" id="PTHR47260:SF6">
    <property type="entry name" value="THIOESTERASE DOMAIN-CONTAINING PROTEIN"/>
    <property type="match status" value="1"/>
</dbReference>
<dbReference type="InterPro" id="IPR006683">
    <property type="entry name" value="Thioestr_dom"/>
</dbReference>
<dbReference type="SUPFAM" id="SSF54637">
    <property type="entry name" value="Thioesterase/thiol ester dehydrase-isomerase"/>
    <property type="match status" value="1"/>
</dbReference>
<dbReference type="OrthoDB" id="506431at2759"/>
<dbReference type="STRING" id="1745343.A0A2J6PS97"/>
<evidence type="ECO:0000259" key="1">
    <source>
        <dbReference type="Pfam" id="PF03061"/>
    </source>
</evidence>
<keyword evidence="3" id="KW-1185">Reference proteome</keyword>
<dbReference type="Proteomes" id="UP000235672">
    <property type="component" value="Unassembled WGS sequence"/>
</dbReference>
<dbReference type="EMBL" id="KZ613503">
    <property type="protein sequence ID" value="PMD16881.1"/>
    <property type="molecule type" value="Genomic_DNA"/>
</dbReference>
<protein>
    <recommendedName>
        <fullName evidence="1">Thioesterase domain-containing protein</fullName>
    </recommendedName>
</protein>
<proteinExistence type="predicted"/>
<accession>A0A2J6PS97</accession>
<dbReference type="AlphaFoldDB" id="A0A2J6PS97"/>
<reference evidence="2 3" key="1">
    <citation type="submission" date="2016-05" db="EMBL/GenBank/DDBJ databases">
        <title>A degradative enzymes factory behind the ericoid mycorrhizal symbiosis.</title>
        <authorList>
            <consortium name="DOE Joint Genome Institute"/>
            <person name="Martino E."/>
            <person name="Morin E."/>
            <person name="Grelet G."/>
            <person name="Kuo A."/>
            <person name="Kohler A."/>
            <person name="Daghino S."/>
            <person name="Barry K."/>
            <person name="Choi C."/>
            <person name="Cichocki N."/>
            <person name="Clum A."/>
            <person name="Copeland A."/>
            <person name="Hainaut M."/>
            <person name="Haridas S."/>
            <person name="Labutti K."/>
            <person name="Lindquist E."/>
            <person name="Lipzen A."/>
            <person name="Khouja H.-R."/>
            <person name="Murat C."/>
            <person name="Ohm R."/>
            <person name="Olson A."/>
            <person name="Spatafora J."/>
            <person name="Veneault-Fourrey C."/>
            <person name="Henrissat B."/>
            <person name="Grigoriev I."/>
            <person name="Martin F."/>
            <person name="Perotto S."/>
        </authorList>
    </citation>
    <scope>NUCLEOTIDE SEQUENCE [LARGE SCALE GENOMIC DNA]</scope>
    <source>
        <strain evidence="2 3">UAMH 7357</strain>
    </source>
</reference>
<dbReference type="CDD" id="cd03443">
    <property type="entry name" value="PaaI_thioesterase"/>
    <property type="match status" value="1"/>
</dbReference>
<dbReference type="Gene3D" id="3.10.129.10">
    <property type="entry name" value="Hotdog Thioesterase"/>
    <property type="match status" value="1"/>
</dbReference>
<dbReference type="InterPro" id="IPR052061">
    <property type="entry name" value="PTE-AB_protein"/>
</dbReference>
<dbReference type="Pfam" id="PF03061">
    <property type="entry name" value="4HBT"/>
    <property type="match status" value="1"/>
</dbReference>
<evidence type="ECO:0000313" key="3">
    <source>
        <dbReference type="Proteomes" id="UP000235672"/>
    </source>
</evidence>
<gene>
    <name evidence="2" type="ORF">NA56DRAFT_752849</name>
</gene>
<name>A0A2J6PS97_9HELO</name>